<protein>
    <submittedName>
        <fullName evidence="1">Uncharacterized protein</fullName>
    </submittedName>
</protein>
<keyword evidence="2" id="KW-1185">Reference proteome</keyword>
<accession>A0ABQ9K9I7</accession>
<proteinExistence type="predicted"/>
<name>A0ABQ9K9I7_HEVBR</name>
<reference evidence="1 2" key="1">
    <citation type="journal article" date="2023" name="Plant Biotechnol. J.">
        <title>Chromosome-level wild Hevea brasiliensis genome provides new tools for genomic-assisted breeding and valuable loci to elevate rubber yield.</title>
        <authorList>
            <person name="Cheng H."/>
            <person name="Song X."/>
            <person name="Hu Y."/>
            <person name="Wu T."/>
            <person name="Yang Q."/>
            <person name="An Z."/>
            <person name="Feng S."/>
            <person name="Deng Z."/>
            <person name="Wu W."/>
            <person name="Zeng X."/>
            <person name="Tu M."/>
            <person name="Wang X."/>
            <person name="Huang H."/>
        </authorList>
    </citation>
    <scope>NUCLEOTIDE SEQUENCE [LARGE SCALE GENOMIC DNA]</scope>
    <source>
        <strain evidence="1">MT/VB/25A 57/8</strain>
    </source>
</reference>
<dbReference type="Proteomes" id="UP001174677">
    <property type="component" value="Unassembled WGS sequence"/>
</dbReference>
<evidence type="ECO:0000313" key="1">
    <source>
        <dbReference type="EMBL" id="KAJ9128407.1"/>
    </source>
</evidence>
<feature type="non-terminal residue" evidence="1">
    <location>
        <position position="135"/>
    </location>
</feature>
<dbReference type="PANTHER" id="PTHR32108">
    <property type="entry name" value="DNA-DIRECTED RNA POLYMERASE SUBUNIT ALPHA"/>
    <property type="match status" value="1"/>
</dbReference>
<evidence type="ECO:0000313" key="2">
    <source>
        <dbReference type="Proteomes" id="UP001174677"/>
    </source>
</evidence>
<gene>
    <name evidence="1" type="ORF">P3X46_035203</name>
</gene>
<organism evidence="1 2">
    <name type="scientific">Hevea brasiliensis</name>
    <name type="common">Para rubber tree</name>
    <name type="synonym">Siphonia brasiliensis</name>
    <dbReference type="NCBI Taxonomy" id="3981"/>
    <lineage>
        <taxon>Eukaryota</taxon>
        <taxon>Viridiplantae</taxon>
        <taxon>Streptophyta</taxon>
        <taxon>Embryophyta</taxon>
        <taxon>Tracheophyta</taxon>
        <taxon>Spermatophyta</taxon>
        <taxon>Magnoliopsida</taxon>
        <taxon>eudicotyledons</taxon>
        <taxon>Gunneridae</taxon>
        <taxon>Pentapetalae</taxon>
        <taxon>rosids</taxon>
        <taxon>fabids</taxon>
        <taxon>Malpighiales</taxon>
        <taxon>Euphorbiaceae</taxon>
        <taxon>Crotonoideae</taxon>
        <taxon>Micrandreae</taxon>
        <taxon>Hevea</taxon>
    </lineage>
</organism>
<dbReference type="EMBL" id="JARPOI010000721">
    <property type="protein sequence ID" value="KAJ9128407.1"/>
    <property type="molecule type" value="Genomic_DNA"/>
</dbReference>
<comment type="caution">
    <text evidence="1">The sequence shown here is derived from an EMBL/GenBank/DDBJ whole genome shotgun (WGS) entry which is preliminary data.</text>
</comment>
<sequence>MAAEVYPLVTDNELCSLFIETLKAPYFNLMIGNTSNSFSDIIQAGKRIEANLRMGRLQEWYDATAHCEYHGGEQGHSTDNYEALRGRVHALIRNGWLKIEGNGSLPNVTSNSLPNHNAGNGVNMIESVGEGLAPE</sequence>